<dbReference type="InterPro" id="IPR006684">
    <property type="entry name" value="YbgC/YbaW"/>
</dbReference>
<name>A0A6C2D120_9RHOO</name>
<dbReference type="AlphaFoldDB" id="A0A6C2D120"/>
<dbReference type="PIRSF" id="PIRSF003230">
    <property type="entry name" value="YbgC"/>
    <property type="match status" value="1"/>
</dbReference>
<comment type="caution">
    <text evidence="4">The sequence shown here is derived from an EMBL/GenBank/DDBJ whole genome shotgun (WGS) entry which is preliminary data.</text>
</comment>
<dbReference type="FunFam" id="3.10.129.10:FF:000004">
    <property type="entry name" value="Tol-pal system-associated acyl-CoA thioesterase"/>
    <property type="match status" value="1"/>
</dbReference>
<dbReference type="InterPro" id="IPR050563">
    <property type="entry name" value="4-hydroxybenzoyl-CoA_TE"/>
</dbReference>
<reference evidence="4 5" key="1">
    <citation type="submission" date="2019-01" db="EMBL/GenBank/DDBJ databases">
        <title>Zoogloea oleivorans genome sequencing and assembly.</title>
        <authorList>
            <person name="Tancsics A."/>
            <person name="Farkas M."/>
            <person name="Kriszt B."/>
            <person name="Maroti G."/>
            <person name="Horvath B."/>
        </authorList>
    </citation>
    <scope>NUCLEOTIDE SEQUENCE [LARGE SCALE GENOMIC DNA]</scope>
    <source>
        <strain evidence="4 5">Buc</strain>
    </source>
</reference>
<dbReference type="SUPFAM" id="SSF54637">
    <property type="entry name" value="Thioesterase/thiol ester dehydrase-isomerase"/>
    <property type="match status" value="1"/>
</dbReference>
<evidence type="ECO:0000256" key="2">
    <source>
        <dbReference type="ARBA" id="ARBA00022801"/>
    </source>
</evidence>
<keyword evidence="2" id="KW-0378">Hydrolase</keyword>
<evidence type="ECO:0000313" key="5">
    <source>
        <dbReference type="Proteomes" id="UP000389128"/>
    </source>
</evidence>
<dbReference type="EMBL" id="SDKK01000005">
    <property type="protein sequence ID" value="TYC60210.1"/>
    <property type="molecule type" value="Genomic_DNA"/>
</dbReference>
<accession>A0A6C2D120</accession>
<dbReference type="NCBIfam" id="TIGR02799">
    <property type="entry name" value="thio_ybgC"/>
    <property type="match status" value="1"/>
</dbReference>
<dbReference type="InterPro" id="IPR006683">
    <property type="entry name" value="Thioestr_dom"/>
</dbReference>
<gene>
    <name evidence="4" type="primary">ybgC</name>
    <name evidence="4" type="ORF">ETQ85_06835</name>
</gene>
<proteinExistence type="inferred from homology"/>
<dbReference type="Gene3D" id="3.10.129.10">
    <property type="entry name" value="Hotdog Thioesterase"/>
    <property type="match status" value="1"/>
</dbReference>
<dbReference type="InterPro" id="IPR029069">
    <property type="entry name" value="HotDog_dom_sf"/>
</dbReference>
<dbReference type="PANTHER" id="PTHR31793">
    <property type="entry name" value="4-HYDROXYBENZOYL-COA THIOESTERASE FAMILY MEMBER"/>
    <property type="match status" value="1"/>
</dbReference>
<keyword evidence="5" id="KW-1185">Reference proteome</keyword>
<feature type="domain" description="Thioesterase" evidence="3">
    <location>
        <begin position="30"/>
        <end position="113"/>
    </location>
</feature>
<dbReference type="InterPro" id="IPR014166">
    <property type="entry name" value="Tol-Pal_acyl-CoA_thioesterase"/>
</dbReference>
<dbReference type="PANTHER" id="PTHR31793:SF37">
    <property type="entry name" value="ACYL-COA THIOESTER HYDROLASE YBGC"/>
    <property type="match status" value="1"/>
</dbReference>
<evidence type="ECO:0000259" key="3">
    <source>
        <dbReference type="Pfam" id="PF03061"/>
    </source>
</evidence>
<dbReference type="GO" id="GO:0047617">
    <property type="term" value="F:fatty acyl-CoA hydrolase activity"/>
    <property type="evidence" value="ECO:0007669"/>
    <property type="project" value="TreeGrafter"/>
</dbReference>
<dbReference type="CDD" id="cd00586">
    <property type="entry name" value="4HBT"/>
    <property type="match status" value="1"/>
</dbReference>
<evidence type="ECO:0000256" key="1">
    <source>
        <dbReference type="ARBA" id="ARBA00005953"/>
    </source>
</evidence>
<dbReference type="Proteomes" id="UP000389128">
    <property type="component" value="Unassembled WGS sequence"/>
</dbReference>
<organism evidence="4 5">
    <name type="scientific">Zoogloea oleivorans</name>
    <dbReference type="NCBI Taxonomy" id="1552750"/>
    <lineage>
        <taxon>Bacteria</taxon>
        <taxon>Pseudomonadati</taxon>
        <taxon>Pseudomonadota</taxon>
        <taxon>Betaproteobacteria</taxon>
        <taxon>Rhodocyclales</taxon>
        <taxon>Zoogloeaceae</taxon>
        <taxon>Zoogloea</taxon>
    </lineage>
</organism>
<evidence type="ECO:0000313" key="4">
    <source>
        <dbReference type="EMBL" id="TYC60210.1"/>
    </source>
</evidence>
<dbReference type="Pfam" id="PF03061">
    <property type="entry name" value="4HBT"/>
    <property type="match status" value="1"/>
</dbReference>
<protein>
    <submittedName>
        <fullName evidence="4">Tol-pal system-associated acyl-CoA thioesterase</fullName>
    </submittedName>
</protein>
<sequence>MHATNHPAPGEGEAFFSLPVRVYYEDTDAGGVVYYANYLKFCERARTDWLRAMGFEQNRLYLEQDIVFVVRTVKADYLQAAVLDDLLNVVTTIDKLGHASLVFAQTIRRDDKPLFEALITIACVNRVSKRATPIPPAVRAQFATLVQTR</sequence>
<dbReference type="RefSeq" id="WP_281283073.1">
    <property type="nucleotide sequence ID" value="NZ_JAVEUW010000019.1"/>
</dbReference>
<comment type="similarity">
    <text evidence="1">Belongs to the 4-hydroxybenzoyl-CoA thioesterase family.</text>
</comment>
<dbReference type="NCBIfam" id="TIGR00051">
    <property type="entry name" value="YbgC/FadM family acyl-CoA thioesterase"/>
    <property type="match status" value="1"/>
</dbReference>